<accession>A0ABW8YLF4</accession>
<organism evidence="3 4">
    <name type="scientific">Sphingomonas plantiphila</name>
    <dbReference type="NCBI Taxonomy" id="3163295"/>
    <lineage>
        <taxon>Bacteria</taxon>
        <taxon>Pseudomonadati</taxon>
        <taxon>Pseudomonadota</taxon>
        <taxon>Alphaproteobacteria</taxon>
        <taxon>Sphingomonadales</taxon>
        <taxon>Sphingomonadaceae</taxon>
        <taxon>Sphingomonas</taxon>
    </lineage>
</organism>
<keyword evidence="2" id="KW-1133">Transmembrane helix</keyword>
<dbReference type="RefSeq" id="WP_408077002.1">
    <property type="nucleotide sequence ID" value="NZ_JBELQC010000001.1"/>
</dbReference>
<keyword evidence="2" id="KW-0472">Membrane</keyword>
<comment type="caution">
    <text evidence="3">The sequence shown here is derived from an EMBL/GenBank/DDBJ whole genome shotgun (WGS) entry which is preliminary data.</text>
</comment>
<keyword evidence="2" id="KW-0812">Transmembrane</keyword>
<evidence type="ECO:0000256" key="1">
    <source>
        <dbReference type="SAM" id="MobiDB-lite"/>
    </source>
</evidence>
<name>A0ABW8YLF4_9SPHN</name>
<evidence type="ECO:0000256" key="2">
    <source>
        <dbReference type="SAM" id="Phobius"/>
    </source>
</evidence>
<dbReference type="Proteomes" id="UP001629244">
    <property type="component" value="Unassembled WGS sequence"/>
</dbReference>
<keyword evidence="4" id="KW-1185">Reference proteome</keyword>
<proteinExistence type="predicted"/>
<feature type="region of interest" description="Disordered" evidence="1">
    <location>
        <begin position="1"/>
        <end position="21"/>
    </location>
</feature>
<sequence>MDEANKAKEADRGCQRGKDDRSSDLCAQWKAADAAKESADWARRMYPWIVAGTIIGGLTLVAAVAAAMFAKSASDGAHEANRIARAVASRAERDAETARQALIRADRAIIRISTVQSEPPPLQTKDGAMITIRVVNIGRTNATDFEVYYALREEPMYATHRLSKLISNDICVPGSPLNLPAFKVRKRSKYPVYIIGYVDYAAAHGSRFKTFFCRRMDGLPTETDYGGYENISLEEYPCRRLPKSS</sequence>
<evidence type="ECO:0000313" key="3">
    <source>
        <dbReference type="EMBL" id="MFL9840045.1"/>
    </source>
</evidence>
<protein>
    <submittedName>
        <fullName evidence="3">Uncharacterized protein</fullName>
    </submittedName>
</protein>
<reference evidence="3 4" key="1">
    <citation type="submission" date="2024-06" db="EMBL/GenBank/DDBJ databases">
        <authorList>
            <person name="Kaempfer P."/>
            <person name="Viver T."/>
        </authorList>
    </citation>
    <scope>NUCLEOTIDE SEQUENCE [LARGE SCALE GENOMIC DNA]</scope>
    <source>
        <strain evidence="3 4">ST-64</strain>
    </source>
</reference>
<dbReference type="EMBL" id="JBELQC010000001">
    <property type="protein sequence ID" value="MFL9840045.1"/>
    <property type="molecule type" value="Genomic_DNA"/>
</dbReference>
<gene>
    <name evidence="3" type="ORF">ABS767_03635</name>
</gene>
<evidence type="ECO:0000313" key="4">
    <source>
        <dbReference type="Proteomes" id="UP001629244"/>
    </source>
</evidence>
<feature type="transmembrane region" description="Helical" evidence="2">
    <location>
        <begin position="45"/>
        <end position="70"/>
    </location>
</feature>